<keyword evidence="8" id="KW-1185">Reference proteome</keyword>
<dbReference type="InterPro" id="IPR001128">
    <property type="entry name" value="Cyt_P450"/>
</dbReference>
<dbReference type="Pfam" id="PF00067">
    <property type="entry name" value="p450"/>
    <property type="match status" value="1"/>
</dbReference>
<dbReference type="InterPro" id="IPR036396">
    <property type="entry name" value="Cyt_P450_sf"/>
</dbReference>
<keyword evidence="4" id="KW-0560">Oxidoreductase</keyword>
<evidence type="ECO:0000313" key="7">
    <source>
        <dbReference type="EMBL" id="KAE9991582.1"/>
    </source>
</evidence>
<name>A0A8H3VQ97_VENIN</name>
<keyword evidence="3" id="KW-0479">Metal-binding</keyword>
<evidence type="ECO:0000256" key="2">
    <source>
        <dbReference type="ARBA" id="ARBA00010617"/>
    </source>
</evidence>
<organism evidence="7 8">
    <name type="scientific">Venturia inaequalis</name>
    <name type="common">Apple scab fungus</name>
    <dbReference type="NCBI Taxonomy" id="5025"/>
    <lineage>
        <taxon>Eukaryota</taxon>
        <taxon>Fungi</taxon>
        <taxon>Dikarya</taxon>
        <taxon>Ascomycota</taxon>
        <taxon>Pezizomycotina</taxon>
        <taxon>Dothideomycetes</taxon>
        <taxon>Pleosporomycetidae</taxon>
        <taxon>Venturiales</taxon>
        <taxon>Venturiaceae</taxon>
        <taxon>Venturia</taxon>
    </lineage>
</organism>
<protein>
    <submittedName>
        <fullName evidence="7">Uncharacterized protein</fullName>
    </submittedName>
</protein>
<dbReference type="PANTHER" id="PTHR24305">
    <property type="entry name" value="CYTOCHROME P450"/>
    <property type="match status" value="1"/>
</dbReference>
<evidence type="ECO:0000256" key="1">
    <source>
        <dbReference type="ARBA" id="ARBA00001971"/>
    </source>
</evidence>
<evidence type="ECO:0000256" key="3">
    <source>
        <dbReference type="ARBA" id="ARBA00022723"/>
    </source>
</evidence>
<comment type="similarity">
    <text evidence="2">Belongs to the cytochrome P450 family.</text>
</comment>
<reference evidence="7 8" key="1">
    <citation type="submission" date="2019-07" db="EMBL/GenBank/DDBJ databases">
        <title>Venturia inaequalis Genome Resource.</title>
        <authorList>
            <person name="Lichtner F.J."/>
        </authorList>
    </citation>
    <scope>NUCLEOTIDE SEQUENCE [LARGE SCALE GENOMIC DNA]</scope>
    <source>
        <strain evidence="7 8">DMI_063113</strain>
    </source>
</reference>
<dbReference type="GO" id="GO:0016705">
    <property type="term" value="F:oxidoreductase activity, acting on paired donors, with incorporation or reduction of molecular oxygen"/>
    <property type="evidence" value="ECO:0007669"/>
    <property type="project" value="InterPro"/>
</dbReference>
<dbReference type="AlphaFoldDB" id="A0A8H3VQ97"/>
<accession>A0A8H3VQ97</accession>
<comment type="caution">
    <text evidence="7">The sequence shown here is derived from an EMBL/GenBank/DDBJ whole genome shotgun (WGS) entry which is preliminary data.</text>
</comment>
<dbReference type="GO" id="GO:0005506">
    <property type="term" value="F:iron ion binding"/>
    <property type="evidence" value="ECO:0007669"/>
    <property type="project" value="InterPro"/>
</dbReference>
<dbReference type="Proteomes" id="UP000490939">
    <property type="component" value="Unassembled WGS sequence"/>
</dbReference>
<dbReference type="GO" id="GO:0004497">
    <property type="term" value="F:monooxygenase activity"/>
    <property type="evidence" value="ECO:0007669"/>
    <property type="project" value="UniProtKB-KW"/>
</dbReference>
<evidence type="ECO:0000256" key="6">
    <source>
        <dbReference type="ARBA" id="ARBA00023033"/>
    </source>
</evidence>
<proteinExistence type="inferred from homology"/>
<dbReference type="GO" id="GO:0020037">
    <property type="term" value="F:heme binding"/>
    <property type="evidence" value="ECO:0007669"/>
    <property type="project" value="InterPro"/>
</dbReference>
<dbReference type="PANTHER" id="PTHR24305:SF157">
    <property type="entry name" value="N-ACETYLTRYPTOPHAN 6-HYDROXYLASE IVOC-RELATED"/>
    <property type="match status" value="1"/>
</dbReference>
<dbReference type="Gene3D" id="1.10.630.10">
    <property type="entry name" value="Cytochrome P450"/>
    <property type="match status" value="1"/>
</dbReference>
<dbReference type="SUPFAM" id="SSF48264">
    <property type="entry name" value="Cytochrome P450"/>
    <property type="match status" value="1"/>
</dbReference>
<evidence type="ECO:0000313" key="8">
    <source>
        <dbReference type="Proteomes" id="UP000490939"/>
    </source>
</evidence>
<evidence type="ECO:0000256" key="5">
    <source>
        <dbReference type="ARBA" id="ARBA00023004"/>
    </source>
</evidence>
<keyword evidence="6" id="KW-0503">Monooxygenase</keyword>
<evidence type="ECO:0000256" key="4">
    <source>
        <dbReference type="ARBA" id="ARBA00023002"/>
    </source>
</evidence>
<dbReference type="EMBL" id="WNWR01000089">
    <property type="protein sequence ID" value="KAE9991582.1"/>
    <property type="molecule type" value="Genomic_DNA"/>
</dbReference>
<dbReference type="InterPro" id="IPR050121">
    <property type="entry name" value="Cytochrome_P450_monoxygenase"/>
</dbReference>
<gene>
    <name evidence="7" type="ORF">EG327_011350</name>
</gene>
<comment type="cofactor">
    <cofactor evidence="1">
        <name>heme</name>
        <dbReference type="ChEBI" id="CHEBI:30413"/>
    </cofactor>
</comment>
<sequence length="151" mass="17201">MNPKKSEIFAPKVQAQAIDRQIWASDVLEIMSREFPMIIWELGHSNALPIQEKTVERVAVEARMIIGAGSETTGNILTHLTYNVLADKMVHDRLMKDLGEVIPDSDFMPNCTQLEKLPYLTAMIKETLRLNVGVHSRLPRVNHIQAKHYKN</sequence>
<keyword evidence="5" id="KW-0408">Iron</keyword>